<keyword evidence="2" id="KW-1185">Reference proteome</keyword>
<sequence>MLIRHNKLNDNIVIKLAKRLNTKVELYECPWARCVKAIENGDADIIDDLFFSTDRAVYTVFLKPSFETQTSGFRFYADNTRTKVINTWDDLLGLRIGLLRGDKHFPKFDESTELIKFDFINLTVAVKQLSKGRIDVFISPQALMKMILRR</sequence>
<gene>
    <name evidence="1" type="ORF">L3081_23100</name>
</gene>
<reference evidence="1" key="1">
    <citation type="submission" date="2022-01" db="EMBL/GenBank/DDBJ databases">
        <title>Colwellia maritima, isolated from seawater.</title>
        <authorList>
            <person name="Kristyanto S."/>
            <person name="Jung J."/>
            <person name="Jeon C.O."/>
        </authorList>
    </citation>
    <scope>NUCLEOTIDE SEQUENCE</scope>
    <source>
        <strain evidence="1">MSW7</strain>
    </source>
</reference>
<organism evidence="1 2">
    <name type="scientific">Colwellia maritima</name>
    <dbReference type="NCBI Taxonomy" id="2912588"/>
    <lineage>
        <taxon>Bacteria</taxon>
        <taxon>Pseudomonadati</taxon>
        <taxon>Pseudomonadota</taxon>
        <taxon>Gammaproteobacteria</taxon>
        <taxon>Alteromonadales</taxon>
        <taxon>Colwelliaceae</taxon>
        <taxon>Colwellia</taxon>
    </lineage>
</organism>
<comment type="caution">
    <text evidence="1">The sequence shown here is derived from an EMBL/GenBank/DDBJ whole genome shotgun (WGS) entry which is preliminary data.</text>
</comment>
<dbReference type="Gene3D" id="3.40.190.10">
    <property type="entry name" value="Periplasmic binding protein-like II"/>
    <property type="match status" value="2"/>
</dbReference>
<name>A0ABS9X685_9GAMM</name>
<accession>A0ABS9X685</accession>
<protein>
    <submittedName>
        <fullName evidence="1">Transporter substrate-binding domain-containing protein</fullName>
    </submittedName>
</protein>
<dbReference type="RefSeq" id="WP_242288615.1">
    <property type="nucleotide sequence ID" value="NZ_JAKKSL010000006.1"/>
</dbReference>
<dbReference type="EMBL" id="JAKKSL010000006">
    <property type="protein sequence ID" value="MCI2285736.1"/>
    <property type="molecule type" value="Genomic_DNA"/>
</dbReference>
<dbReference type="Proteomes" id="UP001139646">
    <property type="component" value="Unassembled WGS sequence"/>
</dbReference>
<evidence type="ECO:0000313" key="1">
    <source>
        <dbReference type="EMBL" id="MCI2285736.1"/>
    </source>
</evidence>
<dbReference type="SUPFAM" id="SSF53850">
    <property type="entry name" value="Periplasmic binding protein-like II"/>
    <property type="match status" value="1"/>
</dbReference>
<proteinExistence type="predicted"/>
<evidence type="ECO:0000313" key="2">
    <source>
        <dbReference type="Proteomes" id="UP001139646"/>
    </source>
</evidence>